<keyword evidence="7" id="KW-0808">Transferase</keyword>
<evidence type="ECO:0000256" key="18">
    <source>
        <dbReference type="ARBA" id="ARBA00047899"/>
    </source>
</evidence>
<dbReference type="AlphaFoldDB" id="A0AAD6M3T0"/>
<dbReference type="Gene3D" id="1.10.510.10">
    <property type="entry name" value="Transferase(Phosphotransferase) domain 1"/>
    <property type="match status" value="1"/>
</dbReference>
<keyword evidence="16 22" id="KW-0675">Receptor</keyword>
<keyword evidence="4" id="KW-1003">Cell membrane</keyword>
<keyword evidence="11" id="KW-0547">Nucleotide-binding</keyword>
<evidence type="ECO:0000256" key="9">
    <source>
        <dbReference type="ARBA" id="ARBA00022729"/>
    </source>
</evidence>
<dbReference type="InterPro" id="IPR001611">
    <property type="entry name" value="Leu-rich_rpt"/>
</dbReference>
<dbReference type="PROSITE" id="PS51450">
    <property type="entry name" value="LRR"/>
    <property type="match status" value="1"/>
</dbReference>
<dbReference type="Proteomes" id="UP001164929">
    <property type="component" value="Chromosome 11"/>
</dbReference>
<dbReference type="Pfam" id="PF00560">
    <property type="entry name" value="LRR_1"/>
    <property type="match status" value="7"/>
</dbReference>
<dbReference type="Gene3D" id="3.30.200.20">
    <property type="entry name" value="Phosphorylase Kinase, domain 1"/>
    <property type="match status" value="2"/>
</dbReference>
<evidence type="ECO:0000256" key="14">
    <source>
        <dbReference type="ARBA" id="ARBA00022989"/>
    </source>
</evidence>
<keyword evidence="10" id="KW-0677">Repeat</keyword>
<keyword evidence="17" id="KW-0325">Glycoprotein</keyword>
<keyword evidence="23" id="KW-1185">Reference proteome</keyword>
<comment type="catalytic activity">
    <reaction evidence="19">
        <text>L-seryl-[protein] + ATP = O-phospho-L-seryl-[protein] + ADP + H(+)</text>
        <dbReference type="Rhea" id="RHEA:17989"/>
        <dbReference type="Rhea" id="RHEA-COMP:9863"/>
        <dbReference type="Rhea" id="RHEA-COMP:11604"/>
        <dbReference type="ChEBI" id="CHEBI:15378"/>
        <dbReference type="ChEBI" id="CHEBI:29999"/>
        <dbReference type="ChEBI" id="CHEBI:30616"/>
        <dbReference type="ChEBI" id="CHEBI:83421"/>
        <dbReference type="ChEBI" id="CHEBI:456216"/>
        <dbReference type="EC" id="2.7.11.1"/>
    </reaction>
</comment>
<evidence type="ECO:0000256" key="10">
    <source>
        <dbReference type="ARBA" id="ARBA00022737"/>
    </source>
</evidence>
<dbReference type="PROSITE" id="PS00108">
    <property type="entry name" value="PROTEIN_KINASE_ST"/>
    <property type="match status" value="1"/>
</dbReference>
<keyword evidence="9" id="KW-0732">Signal</keyword>
<evidence type="ECO:0000256" key="16">
    <source>
        <dbReference type="ARBA" id="ARBA00023170"/>
    </source>
</evidence>
<dbReference type="Gene3D" id="3.80.10.10">
    <property type="entry name" value="Ribonuclease Inhibitor"/>
    <property type="match status" value="4"/>
</dbReference>
<dbReference type="PROSITE" id="PS50011">
    <property type="entry name" value="PROTEIN_KINASE_DOM"/>
    <property type="match status" value="1"/>
</dbReference>
<dbReference type="InterPro" id="IPR011009">
    <property type="entry name" value="Kinase-like_dom_sf"/>
</dbReference>
<dbReference type="Gene3D" id="3.30.1490.310">
    <property type="match status" value="1"/>
</dbReference>
<evidence type="ECO:0000256" key="13">
    <source>
        <dbReference type="ARBA" id="ARBA00022840"/>
    </source>
</evidence>
<dbReference type="PANTHER" id="PTHR27000">
    <property type="entry name" value="LEUCINE-RICH REPEAT RECEPTOR-LIKE PROTEIN KINASE FAMILY PROTEIN-RELATED"/>
    <property type="match status" value="1"/>
</dbReference>
<dbReference type="Pfam" id="PF08263">
    <property type="entry name" value="LRRNT_2"/>
    <property type="match status" value="1"/>
</dbReference>
<evidence type="ECO:0000256" key="11">
    <source>
        <dbReference type="ARBA" id="ARBA00022741"/>
    </source>
</evidence>
<comment type="subcellular location">
    <subcellularLocation>
        <location evidence="1">Cell membrane</location>
        <topology evidence="1">Single-pass type I membrane protein</topology>
    </subcellularLocation>
</comment>
<evidence type="ECO:0000256" key="7">
    <source>
        <dbReference type="ARBA" id="ARBA00022679"/>
    </source>
</evidence>
<evidence type="ECO:0000256" key="17">
    <source>
        <dbReference type="ARBA" id="ARBA00023180"/>
    </source>
</evidence>
<keyword evidence="14 20" id="KW-1133">Transmembrane helix</keyword>
<keyword evidence="13" id="KW-0067">ATP-binding</keyword>
<dbReference type="FunFam" id="1.10.510.10:FF:001023">
    <property type="entry name" value="Os07g0541700 protein"/>
    <property type="match status" value="1"/>
</dbReference>
<dbReference type="EC" id="2.7.11.1" evidence="3"/>
<dbReference type="InterPro" id="IPR000719">
    <property type="entry name" value="Prot_kinase_dom"/>
</dbReference>
<evidence type="ECO:0000256" key="3">
    <source>
        <dbReference type="ARBA" id="ARBA00012513"/>
    </source>
</evidence>
<keyword evidence="6" id="KW-0433">Leucine-rich repeat</keyword>
<dbReference type="GO" id="GO:0005886">
    <property type="term" value="C:plasma membrane"/>
    <property type="evidence" value="ECO:0007669"/>
    <property type="project" value="UniProtKB-SubCell"/>
</dbReference>
<evidence type="ECO:0000256" key="19">
    <source>
        <dbReference type="ARBA" id="ARBA00048679"/>
    </source>
</evidence>
<dbReference type="SUPFAM" id="SSF52058">
    <property type="entry name" value="L domain-like"/>
    <property type="match status" value="2"/>
</dbReference>
<dbReference type="InterPro" id="IPR001245">
    <property type="entry name" value="Ser-Thr/Tyr_kinase_cat_dom"/>
</dbReference>
<dbReference type="Pfam" id="PF13855">
    <property type="entry name" value="LRR_8"/>
    <property type="match status" value="1"/>
</dbReference>
<evidence type="ECO:0000313" key="23">
    <source>
        <dbReference type="Proteomes" id="UP001164929"/>
    </source>
</evidence>
<evidence type="ECO:0000313" key="22">
    <source>
        <dbReference type="EMBL" id="KAJ6978438.1"/>
    </source>
</evidence>
<organism evidence="22 23">
    <name type="scientific">Populus alba x Populus x berolinensis</name>
    <dbReference type="NCBI Taxonomy" id="444605"/>
    <lineage>
        <taxon>Eukaryota</taxon>
        <taxon>Viridiplantae</taxon>
        <taxon>Streptophyta</taxon>
        <taxon>Embryophyta</taxon>
        <taxon>Tracheophyta</taxon>
        <taxon>Spermatophyta</taxon>
        <taxon>Magnoliopsida</taxon>
        <taxon>eudicotyledons</taxon>
        <taxon>Gunneridae</taxon>
        <taxon>Pentapetalae</taxon>
        <taxon>rosids</taxon>
        <taxon>fabids</taxon>
        <taxon>Malpighiales</taxon>
        <taxon>Salicaceae</taxon>
        <taxon>Saliceae</taxon>
        <taxon>Populus</taxon>
    </lineage>
</organism>
<proteinExistence type="inferred from homology"/>
<dbReference type="InterPro" id="IPR013210">
    <property type="entry name" value="LRR_N_plant-typ"/>
</dbReference>
<protein>
    <recommendedName>
        <fullName evidence="3">non-specific serine/threonine protein kinase</fullName>
        <ecNumber evidence="3">2.7.11.1</ecNumber>
    </recommendedName>
</protein>
<evidence type="ECO:0000256" key="1">
    <source>
        <dbReference type="ARBA" id="ARBA00004251"/>
    </source>
</evidence>
<name>A0AAD6M3T0_9ROSI</name>
<dbReference type="Pfam" id="PF07714">
    <property type="entry name" value="PK_Tyr_Ser-Thr"/>
    <property type="match status" value="1"/>
</dbReference>
<evidence type="ECO:0000256" key="5">
    <source>
        <dbReference type="ARBA" id="ARBA00022527"/>
    </source>
</evidence>
<gene>
    <name evidence="22" type="ORF">NC653_026747</name>
</gene>
<evidence type="ECO:0000256" key="8">
    <source>
        <dbReference type="ARBA" id="ARBA00022692"/>
    </source>
</evidence>
<dbReference type="InterPro" id="IPR032675">
    <property type="entry name" value="LRR_dom_sf"/>
</dbReference>
<accession>A0AAD6M3T0</accession>
<dbReference type="SUPFAM" id="SSF56112">
    <property type="entry name" value="Protein kinase-like (PK-like)"/>
    <property type="match status" value="1"/>
</dbReference>
<evidence type="ECO:0000256" key="2">
    <source>
        <dbReference type="ARBA" id="ARBA00008684"/>
    </source>
</evidence>
<dbReference type="PANTHER" id="PTHR27000:SF800">
    <property type="entry name" value="OS11G0197000 PROTEIN"/>
    <property type="match status" value="1"/>
</dbReference>
<sequence>MKKLWRISSQRQPPKAMIRIFGYVLLLPLLFMPSSSQARELSSQQSSNNEVVGLLAFKKSSVQSDPKNLLANWSPNSATPCSWLGVSCSLGHVTTLNLTKAGLVGTLNLHDLTGALQSLKHLYLQGNSFSATDLSASPSCALETIDLSLNNLSDPLPRNSFLESCIHLSYVNLSHNSISGGTLRFGPSLLQLDLSRNTISDSTWLTYSLSTCQNLNLLNFSDNKLTGKLGSTPSSCKSLSILDLSYNPFSGEIPPTFVADSPPSLKYLDLSHNNFSGSFSSLDFGNCSNLTWLSLSQNRLSGNGFPFSLRNCVLLQTLNLSRNELKFKIPGSLLGELDLSANKLTGGLPQTFASCSSMRSLNLGKNLLSGDFLSTVVSKLQSLKYLYVPFNNITGTVPLSLTKCTQLEVLDLSSNAFTGDVPSKLCSSSNPTALQKLLLADNYLSGKVPPELGSCKSLRSIDLSFNNLIGPIPMEVWTLPNLLDLVMWANNLTGEIPDGICVNGGNLETLILNNNLITGSIPQSIGNCTNMIWVSLSSNRLTGEIPAGIGNLVDLAVLQMGQAGLVVPGIVSGKQFAFVRNEGGTSCRGAGGLVEFQGIRPERLENLPMAHSCSTTRIYSGMTVLNLGHNKLTGNIPDSFGGLKAIGVLDLSHNDLQGFLPGSLGTLSFLSDLDVSNNNLTGPIPSGGQLTTFPQSRYENNSGLCGVPLPPCSSGDHPQSLNTRRKKQSVEVGMFIGITFFILCVFGLSLALYRVKKYQQKEEQREKYIESLPTSGSSSWKLSGVPEPLSINIATFEKPLRKLTFAHLLEATNGFSADSLIGSGGFGEDRVDREFMAEMETIGKIKHRNLVPLLGYCKIGEERLLVYEYMKWGSLESVLHDRSKGGCSRLDWAARKKIAIGSARGLAFLHHSCIPHIIHRDMKSSNVLLDENFEARVSDFGMARLVNALETHLSVSTLAGTPGYVPPEYYQSFRCTSKGDVYSYGVILLELLSGKKPIEFR</sequence>
<dbReference type="Pfam" id="PF20141">
    <property type="entry name" value="Island"/>
    <property type="match status" value="1"/>
</dbReference>
<reference evidence="22" key="1">
    <citation type="journal article" date="2023" name="Mol. Ecol. Resour.">
        <title>Chromosome-level genome assembly of a triploid poplar Populus alba 'Berolinensis'.</title>
        <authorList>
            <person name="Chen S."/>
            <person name="Yu Y."/>
            <person name="Wang X."/>
            <person name="Wang S."/>
            <person name="Zhang T."/>
            <person name="Zhou Y."/>
            <person name="He R."/>
            <person name="Meng N."/>
            <person name="Wang Y."/>
            <person name="Liu W."/>
            <person name="Liu Z."/>
            <person name="Liu J."/>
            <person name="Guo Q."/>
            <person name="Huang H."/>
            <person name="Sederoff R.R."/>
            <person name="Wang G."/>
            <person name="Qu G."/>
            <person name="Chen S."/>
        </authorList>
    </citation>
    <scope>NUCLEOTIDE SEQUENCE</scope>
    <source>
        <strain evidence="22">SC-2020</strain>
    </source>
</reference>
<feature type="transmembrane region" description="Helical" evidence="20">
    <location>
        <begin position="732"/>
        <end position="755"/>
    </location>
</feature>
<dbReference type="Pfam" id="PF12799">
    <property type="entry name" value="LRR_4"/>
    <property type="match status" value="1"/>
</dbReference>
<dbReference type="InterPro" id="IPR025875">
    <property type="entry name" value="Leu-rich_rpt_4"/>
</dbReference>
<keyword evidence="12 22" id="KW-0418">Kinase</keyword>
<evidence type="ECO:0000256" key="6">
    <source>
        <dbReference type="ARBA" id="ARBA00022614"/>
    </source>
</evidence>
<evidence type="ECO:0000256" key="15">
    <source>
        <dbReference type="ARBA" id="ARBA00023136"/>
    </source>
</evidence>
<comment type="similarity">
    <text evidence="2">Belongs to the protein kinase superfamily. Ser/Thr protein kinase family.</text>
</comment>
<keyword evidence="15 20" id="KW-0472">Membrane</keyword>
<keyword evidence="5" id="KW-0723">Serine/threonine-protein kinase</keyword>
<feature type="domain" description="Protein kinase" evidence="21">
    <location>
        <begin position="794"/>
        <end position="1001"/>
    </location>
</feature>
<dbReference type="EMBL" id="JAQIZT010000011">
    <property type="protein sequence ID" value="KAJ6978438.1"/>
    <property type="molecule type" value="Genomic_DNA"/>
</dbReference>
<dbReference type="GO" id="GO:0005524">
    <property type="term" value="F:ATP binding"/>
    <property type="evidence" value="ECO:0007669"/>
    <property type="project" value="UniProtKB-KW"/>
</dbReference>
<evidence type="ECO:0000256" key="20">
    <source>
        <dbReference type="SAM" id="Phobius"/>
    </source>
</evidence>
<dbReference type="GO" id="GO:0004674">
    <property type="term" value="F:protein serine/threonine kinase activity"/>
    <property type="evidence" value="ECO:0007669"/>
    <property type="project" value="UniProtKB-KW"/>
</dbReference>
<keyword evidence="8 20" id="KW-0812">Transmembrane</keyword>
<dbReference type="FunFam" id="3.80.10.10:FF:000905">
    <property type="entry name" value="Receptor-like protein kinase 7"/>
    <property type="match status" value="1"/>
</dbReference>
<dbReference type="SMART" id="SM00220">
    <property type="entry name" value="S_TKc"/>
    <property type="match status" value="1"/>
</dbReference>
<evidence type="ECO:0000259" key="21">
    <source>
        <dbReference type="PROSITE" id="PS50011"/>
    </source>
</evidence>
<evidence type="ECO:0000256" key="12">
    <source>
        <dbReference type="ARBA" id="ARBA00022777"/>
    </source>
</evidence>
<comment type="caution">
    <text evidence="22">The sequence shown here is derived from an EMBL/GenBank/DDBJ whole genome shotgun (WGS) entry which is preliminary data.</text>
</comment>
<comment type="catalytic activity">
    <reaction evidence="18">
        <text>L-threonyl-[protein] + ATP = O-phospho-L-threonyl-[protein] + ADP + H(+)</text>
        <dbReference type="Rhea" id="RHEA:46608"/>
        <dbReference type="Rhea" id="RHEA-COMP:11060"/>
        <dbReference type="Rhea" id="RHEA-COMP:11605"/>
        <dbReference type="ChEBI" id="CHEBI:15378"/>
        <dbReference type="ChEBI" id="CHEBI:30013"/>
        <dbReference type="ChEBI" id="CHEBI:30616"/>
        <dbReference type="ChEBI" id="CHEBI:61977"/>
        <dbReference type="ChEBI" id="CHEBI:456216"/>
        <dbReference type="EC" id="2.7.11.1"/>
    </reaction>
</comment>
<dbReference type="InterPro" id="IPR045381">
    <property type="entry name" value="BRI1_island_dom"/>
</dbReference>
<evidence type="ECO:0000256" key="4">
    <source>
        <dbReference type="ARBA" id="ARBA00022475"/>
    </source>
</evidence>
<dbReference type="InterPro" id="IPR008271">
    <property type="entry name" value="Ser/Thr_kinase_AS"/>
</dbReference>